<evidence type="ECO:0000256" key="1">
    <source>
        <dbReference type="SAM" id="MobiDB-lite"/>
    </source>
</evidence>
<feature type="domain" description="PB1" evidence="2">
    <location>
        <begin position="1"/>
        <end position="86"/>
    </location>
</feature>
<dbReference type="SMART" id="SM00666">
    <property type="entry name" value="PB1"/>
    <property type="match status" value="1"/>
</dbReference>
<feature type="non-terminal residue" evidence="3">
    <location>
        <position position="340"/>
    </location>
</feature>
<dbReference type="InterPro" id="IPR053793">
    <property type="entry name" value="PB1-like"/>
</dbReference>
<sequence length="340" mass="38302">MQARAVKTTDEATGMKRRLLVTSDAQLAGFLAAIRTAHGLAAEAPCLLSYVDEDGDRIQISTDDDLAAATAQVQAGETFRVFVRSGEQIESQSSPQAYFIDRQNKIQGTQETKQQQKLAKQRQRMERNQQKRKEKQRENLERKAEKLKEKQKQQAIKQEQKEKNIQKKMEKTNLRTQKEKKIKVSSSESISLSSSSSDSDDIDRINEHVNNDNINENRQPYVPPQGQDGIFIGGLQANPYQYPNIGIDLGRIVSDTVSNVLNGIFRPPQPTVNNQNQGNQLPNSTPFNPSINQIPSPQCYIFPFIPPPQFIPFQFPFGGQFIPQSQQPTSTSQQQTSNND</sequence>
<protein>
    <recommendedName>
        <fullName evidence="2">PB1 domain-containing protein</fullName>
    </recommendedName>
</protein>
<evidence type="ECO:0000313" key="4">
    <source>
        <dbReference type="Proteomes" id="UP000324800"/>
    </source>
</evidence>
<dbReference type="Proteomes" id="UP000324800">
    <property type="component" value="Unassembled WGS sequence"/>
</dbReference>
<proteinExistence type="predicted"/>
<dbReference type="EMBL" id="SNRW01016546">
    <property type="protein sequence ID" value="KAA6369255.1"/>
    <property type="molecule type" value="Genomic_DNA"/>
</dbReference>
<dbReference type="PROSITE" id="PS51745">
    <property type="entry name" value="PB1"/>
    <property type="match status" value="1"/>
</dbReference>
<feature type="region of interest" description="Disordered" evidence="1">
    <location>
        <begin position="105"/>
        <end position="205"/>
    </location>
</feature>
<dbReference type="AlphaFoldDB" id="A0A5J4UI53"/>
<name>A0A5J4UI53_9EUKA</name>
<dbReference type="SUPFAM" id="SSF54277">
    <property type="entry name" value="CAD &amp; PB1 domains"/>
    <property type="match status" value="1"/>
</dbReference>
<feature type="compositionally biased region" description="Basic and acidic residues" evidence="1">
    <location>
        <begin position="123"/>
        <end position="179"/>
    </location>
</feature>
<dbReference type="CDD" id="cd05992">
    <property type="entry name" value="PB1"/>
    <property type="match status" value="1"/>
</dbReference>
<evidence type="ECO:0000259" key="2">
    <source>
        <dbReference type="PROSITE" id="PS51745"/>
    </source>
</evidence>
<dbReference type="InterPro" id="IPR000270">
    <property type="entry name" value="PB1_dom"/>
</dbReference>
<feature type="region of interest" description="Disordered" evidence="1">
    <location>
        <begin position="321"/>
        <end position="340"/>
    </location>
</feature>
<feature type="compositionally biased region" description="Low complexity" evidence="1">
    <location>
        <begin position="185"/>
        <end position="197"/>
    </location>
</feature>
<comment type="caution">
    <text evidence="3">The sequence shown here is derived from an EMBL/GenBank/DDBJ whole genome shotgun (WGS) entry which is preliminary data.</text>
</comment>
<gene>
    <name evidence="3" type="ORF">EZS28_035217</name>
</gene>
<dbReference type="Pfam" id="PF00564">
    <property type="entry name" value="PB1"/>
    <property type="match status" value="1"/>
</dbReference>
<reference evidence="3 4" key="1">
    <citation type="submission" date="2019-03" db="EMBL/GenBank/DDBJ databases">
        <title>Single cell metagenomics reveals metabolic interactions within the superorganism composed of flagellate Streblomastix strix and complex community of Bacteroidetes bacteria on its surface.</title>
        <authorList>
            <person name="Treitli S.C."/>
            <person name="Kolisko M."/>
            <person name="Husnik F."/>
            <person name="Keeling P."/>
            <person name="Hampl V."/>
        </authorList>
    </citation>
    <scope>NUCLEOTIDE SEQUENCE [LARGE SCALE GENOMIC DNA]</scope>
    <source>
        <strain evidence="3">ST1C</strain>
    </source>
</reference>
<organism evidence="3 4">
    <name type="scientific">Streblomastix strix</name>
    <dbReference type="NCBI Taxonomy" id="222440"/>
    <lineage>
        <taxon>Eukaryota</taxon>
        <taxon>Metamonada</taxon>
        <taxon>Preaxostyla</taxon>
        <taxon>Oxymonadida</taxon>
        <taxon>Streblomastigidae</taxon>
        <taxon>Streblomastix</taxon>
    </lineage>
</organism>
<evidence type="ECO:0000313" key="3">
    <source>
        <dbReference type="EMBL" id="KAA6369255.1"/>
    </source>
</evidence>
<accession>A0A5J4UI53</accession>
<dbReference type="Gene3D" id="3.10.20.90">
    <property type="entry name" value="Phosphatidylinositol 3-kinase Catalytic Subunit, Chain A, domain 1"/>
    <property type="match status" value="1"/>
</dbReference>